<evidence type="ECO:0000256" key="1">
    <source>
        <dbReference type="SAM" id="Coils"/>
    </source>
</evidence>
<feature type="region of interest" description="Disordered" evidence="2">
    <location>
        <begin position="105"/>
        <end position="124"/>
    </location>
</feature>
<evidence type="ECO:0000313" key="3">
    <source>
        <dbReference type="EMBL" id="EEN44216.1"/>
    </source>
</evidence>
<protein>
    <submittedName>
        <fullName evidence="3">Uncharacterized protein</fullName>
    </submittedName>
</protein>
<keyword evidence="1" id="KW-0175">Coiled coil</keyword>
<reference evidence="3" key="1">
    <citation type="journal article" date="2008" name="Nature">
        <title>The amphioxus genome and the evolution of the chordate karyotype.</title>
        <authorList>
            <consortium name="US DOE Joint Genome Institute (JGI-PGF)"/>
            <person name="Putnam N.H."/>
            <person name="Butts T."/>
            <person name="Ferrier D.E.K."/>
            <person name="Furlong R.F."/>
            <person name="Hellsten U."/>
            <person name="Kawashima T."/>
            <person name="Robinson-Rechavi M."/>
            <person name="Shoguchi E."/>
            <person name="Terry A."/>
            <person name="Yu J.-K."/>
            <person name="Benito-Gutierrez E.L."/>
            <person name="Dubchak I."/>
            <person name="Garcia-Fernandez J."/>
            <person name="Gibson-Brown J.J."/>
            <person name="Grigoriev I.V."/>
            <person name="Horton A.C."/>
            <person name="de Jong P.J."/>
            <person name="Jurka J."/>
            <person name="Kapitonov V.V."/>
            <person name="Kohara Y."/>
            <person name="Kuroki Y."/>
            <person name="Lindquist E."/>
            <person name="Lucas S."/>
            <person name="Osoegawa K."/>
            <person name="Pennacchio L.A."/>
            <person name="Salamov A.A."/>
            <person name="Satou Y."/>
            <person name="Sauka-Spengler T."/>
            <person name="Schmutz J."/>
            <person name="Shin-I T."/>
            <person name="Toyoda A."/>
            <person name="Bronner-Fraser M."/>
            <person name="Fujiyama A."/>
            <person name="Holland L.Z."/>
            <person name="Holland P.W.H."/>
            <person name="Satoh N."/>
            <person name="Rokhsar D.S."/>
        </authorList>
    </citation>
    <scope>NUCLEOTIDE SEQUENCE [LARGE SCALE GENOMIC DNA]</scope>
    <source>
        <strain evidence="3">S238N-H82</strain>
        <tissue evidence="3">Testes</tissue>
    </source>
</reference>
<dbReference type="InterPro" id="IPR033374">
    <property type="entry name" value="NSMF"/>
</dbReference>
<evidence type="ECO:0000256" key="2">
    <source>
        <dbReference type="SAM" id="MobiDB-lite"/>
    </source>
</evidence>
<dbReference type="EMBL" id="GG666677">
    <property type="protein sequence ID" value="EEN44216.1"/>
    <property type="molecule type" value="Genomic_DNA"/>
</dbReference>
<feature type="coiled-coil region" evidence="1">
    <location>
        <begin position="136"/>
        <end position="163"/>
    </location>
</feature>
<dbReference type="GO" id="GO:2001222">
    <property type="term" value="P:regulation of neuron migration"/>
    <property type="evidence" value="ECO:0007669"/>
    <property type="project" value="InterPro"/>
</dbReference>
<dbReference type="eggNOG" id="ENOG502QRME">
    <property type="taxonomic scope" value="Eukaryota"/>
</dbReference>
<gene>
    <name evidence="3" type="ORF">BRAFLDRAFT_68848</name>
</gene>
<sequence length="392" mass="44156">MKKEKAFCNITYKDVISDMPKTQQDRGTSSSAEQDLSSATALSHVLQNVNNIARKRARENHPTKCPLLSQVGLHTLPCQSDHNGQSISTTTSQPQLYRTRTDSLASLQQRKERREHREQPWTEDTPEYEDLQWKIVNELQLNIDNYKGDIVDLRWKAEQIQERADLAAHGALPPPRVVVISSSVPKARFLPLTVKKDPAVLVVSYDHQNDSFDKILGAVQSKLISYCPGCKAKSLLLYIKGGPAHLYLKKNKVTTVAKLKKEGSEDMVWFWKTLGSLMSKLEPNSTVIHIMGCNVMGYPNSVGIDLFEYLQELMKPSIVKFDAPLEVSIKGNAIIESYFDRNKYKLWKSQKNSNNLEKVFGLRSSTSTSRSTSRVAMVPTSTICGRRTDTPS</sequence>
<dbReference type="InParanoid" id="C3ZTG9"/>
<feature type="region of interest" description="Disordered" evidence="2">
    <location>
        <begin position="79"/>
        <end position="100"/>
    </location>
</feature>
<dbReference type="PANTHER" id="PTHR32061">
    <property type="entry name" value="NMDA RECEPTOR SYNAPTONUCLEAR SIGNALING AND NEURONAL MIGRATION FACTOR"/>
    <property type="match status" value="1"/>
</dbReference>
<name>C3ZTG9_BRAFL</name>
<dbReference type="AlphaFoldDB" id="C3ZTG9"/>
<proteinExistence type="predicted"/>
<organism>
    <name type="scientific">Branchiostoma floridae</name>
    <name type="common">Florida lancelet</name>
    <name type="synonym">Amphioxus</name>
    <dbReference type="NCBI Taxonomy" id="7739"/>
    <lineage>
        <taxon>Eukaryota</taxon>
        <taxon>Metazoa</taxon>
        <taxon>Chordata</taxon>
        <taxon>Cephalochordata</taxon>
        <taxon>Leptocardii</taxon>
        <taxon>Amphioxiformes</taxon>
        <taxon>Branchiostomatidae</taxon>
        <taxon>Branchiostoma</taxon>
    </lineage>
</organism>
<accession>C3ZTG9</accession>
<feature type="compositionally biased region" description="Basic and acidic residues" evidence="2">
    <location>
        <begin position="109"/>
        <end position="120"/>
    </location>
</feature>
<dbReference type="GO" id="GO:0048168">
    <property type="term" value="P:regulation of neuronal synaptic plasticity"/>
    <property type="evidence" value="ECO:0007669"/>
    <property type="project" value="InterPro"/>
</dbReference>
<feature type="compositionally biased region" description="Polar residues" evidence="2">
    <location>
        <begin position="20"/>
        <end position="37"/>
    </location>
</feature>
<feature type="region of interest" description="Disordered" evidence="2">
    <location>
        <begin position="18"/>
        <end position="37"/>
    </location>
</feature>